<proteinExistence type="inferred from homology"/>
<accession>A0A7H4P809</accession>
<dbReference type="GO" id="GO:0005975">
    <property type="term" value="P:carbohydrate metabolic process"/>
    <property type="evidence" value="ECO:0007669"/>
    <property type="project" value="InterPro"/>
</dbReference>
<evidence type="ECO:0000256" key="2">
    <source>
        <dbReference type="ARBA" id="ARBA00023002"/>
    </source>
</evidence>
<dbReference type="GO" id="GO:0006564">
    <property type="term" value="P:L-serine biosynthetic process"/>
    <property type="evidence" value="ECO:0007669"/>
    <property type="project" value="UniProtKB-ARBA"/>
</dbReference>
<dbReference type="Gene3D" id="3.40.50.720">
    <property type="entry name" value="NAD(P)-binding Rossmann-like Domain"/>
    <property type="match status" value="2"/>
</dbReference>
<protein>
    <submittedName>
        <fullName evidence="8">Putative D-3-phosphoglycerate dehydrogenase</fullName>
        <ecNumber evidence="8">1.-.-.-</ecNumber>
    </submittedName>
</protein>
<dbReference type="Pfam" id="PF00389">
    <property type="entry name" value="2-Hacid_dh"/>
    <property type="match status" value="1"/>
</dbReference>
<evidence type="ECO:0000259" key="5">
    <source>
        <dbReference type="Pfam" id="PF00389"/>
    </source>
</evidence>
<dbReference type="GO" id="GO:0016301">
    <property type="term" value="F:kinase activity"/>
    <property type="evidence" value="ECO:0007669"/>
    <property type="project" value="InterPro"/>
</dbReference>
<dbReference type="Gene3D" id="3.30.420.40">
    <property type="match status" value="1"/>
</dbReference>
<dbReference type="PANTHER" id="PTHR42789:SF1">
    <property type="entry name" value="D-ISOMER SPECIFIC 2-HYDROXYACID DEHYDROGENASE FAMILY PROTEIN (AFU_ORTHOLOGUE AFUA_6G10090)"/>
    <property type="match status" value="1"/>
</dbReference>
<keyword evidence="2 4" id="KW-0560">Oxidoreductase</keyword>
<feature type="domain" description="Carbohydrate kinase FGGY C-terminal" evidence="6">
    <location>
        <begin position="8"/>
        <end position="66"/>
    </location>
</feature>
<evidence type="ECO:0000256" key="4">
    <source>
        <dbReference type="RuleBase" id="RU003719"/>
    </source>
</evidence>
<organism evidence="8 9">
    <name type="scientific">Klebsiella grimontii</name>
    <dbReference type="NCBI Taxonomy" id="2058152"/>
    <lineage>
        <taxon>Bacteria</taxon>
        <taxon>Pseudomonadati</taxon>
        <taxon>Pseudomonadota</taxon>
        <taxon>Gammaproteobacteria</taxon>
        <taxon>Enterobacterales</taxon>
        <taxon>Enterobacteriaceae</taxon>
        <taxon>Klebsiella/Raoultella group</taxon>
        <taxon>Klebsiella</taxon>
    </lineage>
</organism>
<dbReference type="InterPro" id="IPR050857">
    <property type="entry name" value="D-2-hydroxyacid_DH"/>
</dbReference>
<evidence type="ECO:0000259" key="7">
    <source>
        <dbReference type="Pfam" id="PF02826"/>
    </source>
</evidence>
<dbReference type="Proteomes" id="UP000254571">
    <property type="component" value="Unassembled WGS sequence"/>
</dbReference>
<dbReference type="Pfam" id="PF02826">
    <property type="entry name" value="2-Hacid_dh_C"/>
    <property type="match status" value="1"/>
</dbReference>
<evidence type="ECO:0000256" key="1">
    <source>
        <dbReference type="ARBA" id="ARBA00005854"/>
    </source>
</evidence>
<dbReference type="Pfam" id="PF02782">
    <property type="entry name" value="FGGY_C"/>
    <property type="match status" value="1"/>
</dbReference>
<keyword evidence="3" id="KW-0520">NAD</keyword>
<dbReference type="InterPro" id="IPR036291">
    <property type="entry name" value="NAD(P)-bd_dom_sf"/>
</dbReference>
<dbReference type="InterPro" id="IPR043129">
    <property type="entry name" value="ATPase_NBD"/>
</dbReference>
<dbReference type="PANTHER" id="PTHR42789">
    <property type="entry name" value="D-ISOMER SPECIFIC 2-HYDROXYACID DEHYDROGENASE FAMILY PROTEIN (AFU_ORTHOLOGUE AFUA_6G10090)"/>
    <property type="match status" value="1"/>
</dbReference>
<feature type="domain" description="D-isomer specific 2-hydroxyacid dehydrogenase catalytic" evidence="5">
    <location>
        <begin position="134"/>
        <end position="462"/>
    </location>
</feature>
<dbReference type="FunFam" id="3.40.50.720:FF:000041">
    <property type="entry name" value="D-3-phosphoglycerate dehydrogenase"/>
    <property type="match status" value="1"/>
</dbReference>
<dbReference type="GO" id="GO:0004617">
    <property type="term" value="F:phosphoglycerate dehydrogenase activity"/>
    <property type="evidence" value="ECO:0007669"/>
    <property type="project" value="UniProtKB-ARBA"/>
</dbReference>
<dbReference type="InterPro" id="IPR006140">
    <property type="entry name" value="D-isomer_DH_NAD-bd"/>
</dbReference>
<dbReference type="GO" id="GO:0047545">
    <property type="term" value="F:(S)-2-hydroxyglutarate dehydrogenase activity"/>
    <property type="evidence" value="ECO:0007669"/>
    <property type="project" value="UniProtKB-ARBA"/>
</dbReference>
<sequence>MFEGLAYAIVDSLQGYPQGGELYLTGGGAASATWLQMIADCTGRTVVSSPFNELSARGAAILAARSVDALSRYPALEQTRYRPNPQAHSPLRCALSGLPPAARADAPGVAGPPRGASTYFSGITHMKIVFTAEHAGDLSAFQQLGELRVEGWALGKPKLSAGQLIELAHDAEVLVTSYDEVTEAVIAACPRLQVIACTRANPVNIDTKAAQARGIRVLYTPGRNADAAAELTLGLMLSLARHIPQSHAALKRGEFTHAENAAQATQSGLRRDVVWDVSPQSPYEVFKGSELRNKTLGLIGYGNIGRRVARIARAFGMAVLVVDPFVAAEDINEPGLQKTTLEGLFREADIVSLHLSSGPHSDGLVNAQLLNSMKPGALLINTSRAAVVDEEALIHALRHGPLGGAALDVYHREPLWRDHPFVTEFDNVIITPHIAGATRESIAKHTAMIAADLQRYVAGEPLLYQWR</sequence>
<gene>
    <name evidence="8" type="ORF">NCTC9149_05040</name>
</gene>
<dbReference type="InterPro" id="IPR006139">
    <property type="entry name" value="D-isomer_2_OHA_DH_cat_dom"/>
</dbReference>
<evidence type="ECO:0000313" key="8">
    <source>
        <dbReference type="EMBL" id="STW08574.1"/>
    </source>
</evidence>
<comment type="caution">
    <text evidence="8">The sequence shown here is derived from an EMBL/GenBank/DDBJ whole genome shotgun (WGS) entry which is preliminary data.</text>
</comment>
<dbReference type="EMBL" id="UGMX01000002">
    <property type="protein sequence ID" value="STW08574.1"/>
    <property type="molecule type" value="Genomic_DNA"/>
</dbReference>
<name>A0A7H4P809_9ENTR</name>
<evidence type="ECO:0000259" key="6">
    <source>
        <dbReference type="Pfam" id="PF02782"/>
    </source>
</evidence>
<dbReference type="CDD" id="cd12171">
    <property type="entry name" value="2-Hacid_dh_10"/>
    <property type="match status" value="1"/>
</dbReference>
<comment type="similarity">
    <text evidence="1 4">Belongs to the D-isomer specific 2-hydroxyacid dehydrogenase family.</text>
</comment>
<evidence type="ECO:0000313" key="9">
    <source>
        <dbReference type="Proteomes" id="UP000254571"/>
    </source>
</evidence>
<dbReference type="SUPFAM" id="SSF52283">
    <property type="entry name" value="Formate/glycerate dehydrogenase catalytic domain-like"/>
    <property type="match status" value="1"/>
</dbReference>
<dbReference type="SUPFAM" id="SSF53067">
    <property type="entry name" value="Actin-like ATPase domain"/>
    <property type="match status" value="1"/>
</dbReference>
<dbReference type="SUPFAM" id="SSF51735">
    <property type="entry name" value="NAD(P)-binding Rossmann-fold domains"/>
    <property type="match status" value="1"/>
</dbReference>
<dbReference type="GO" id="GO:0051287">
    <property type="term" value="F:NAD binding"/>
    <property type="evidence" value="ECO:0007669"/>
    <property type="project" value="InterPro"/>
</dbReference>
<evidence type="ECO:0000256" key="3">
    <source>
        <dbReference type="ARBA" id="ARBA00023027"/>
    </source>
</evidence>
<dbReference type="EC" id="1.-.-.-" evidence="8"/>
<dbReference type="AlphaFoldDB" id="A0A7H4P809"/>
<feature type="domain" description="D-isomer specific 2-hydroxyacid dehydrogenase NAD-binding" evidence="7">
    <location>
        <begin position="233"/>
        <end position="435"/>
    </location>
</feature>
<reference evidence="8 9" key="1">
    <citation type="submission" date="2018-06" db="EMBL/GenBank/DDBJ databases">
        <authorList>
            <consortium name="Pathogen Informatics"/>
            <person name="Doyle S."/>
        </authorList>
    </citation>
    <scope>NUCLEOTIDE SEQUENCE [LARGE SCALE GENOMIC DNA]</scope>
    <source>
        <strain evidence="8 9">NCTC9149</strain>
    </source>
</reference>
<dbReference type="InterPro" id="IPR018485">
    <property type="entry name" value="FGGY_C"/>
</dbReference>